<dbReference type="PANTHER" id="PTHR45683">
    <property type="entry name" value="MITOCHONDRIAL NICOTINAMIDE ADENINE DINUCLEOTIDE TRANSPORTER 1-RELATED-RELATED"/>
    <property type="match status" value="1"/>
</dbReference>
<feature type="non-terminal residue" evidence="13">
    <location>
        <position position="1"/>
    </location>
</feature>
<organism evidence="13 14">
    <name type="scientific">Brachionus plicatilis</name>
    <name type="common">Marine rotifer</name>
    <name type="synonym">Brachionus muelleri</name>
    <dbReference type="NCBI Taxonomy" id="10195"/>
    <lineage>
        <taxon>Eukaryota</taxon>
        <taxon>Metazoa</taxon>
        <taxon>Spiralia</taxon>
        <taxon>Gnathifera</taxon>
        <taxon>Rotifera</taxon>
        <taxon>Eurotatoria</taxon>
        <taxon>Monogononta</taxon>
        <taxon>Pseudotrocha</taxon>
        <taxon>Ploima</taxon>
        <taxon>Brachionidae</taxon>
        <taxon>Brachionus</taxon>
    </lineage>
</organism>
<comment type="caution">
    <text evidence="13">The sequence shown here is derived from an EMBL/GenBank/DDBJ whole genome shotgun (WGS) entry which is preliminary data.</text>
</comment>
<keyword evidence="7 11" id="KW-1133">Transmembrane helix</keyword>
<name>A0A3M7P7Y4_BRAPC</name>
<dbReference type="SUPFAM" id="SSF103506">
    <property type="entry name" value="Mitochondrial carrier"/>
    <property type="match status" value="1"/>
</dbReference>
<sequence>PCKTTKVFDSECNYDLNHQNQLKSNLDLKWKLFNSSLLKESNLSKCFGYDSSDESYHYHGKYGTYMSGGYIYEFNSTKQNIIFDLKTLEENNWIDNLTRAVLIEFSTFNPNLNLFCNFAFVQLFYLILNEKLYGFATLVNSFESSLMMIFGRVHNQIYEGSVPFLGSLISISYYMNYAAFEDDQDEDECFDFVINKLEKWLKFDKKPVYITFENNVFAKLERKVSKASGPIDWSSLIAGTAGGAVSTGVFHPLELIKIRWQVYEAASLKKLKFLGNPSKNLSEQAPAYRPKYKSLIDTAISVYKSENGIRGLYRGFGINTFASGSAWGLYFLIYNGLKARHDKKLTLGNYTLDATIAGVTVIFITNPLFLVKTRMCLQYSQIDANVGKIVKYKNSFTALKTIIRNEGIYGLYTGFVPGLFGTLNGTIQMVSYDLMKSWWSNYFNEDLTTMHFSVFSGLSKVLAVVCTYPFQLTRARLQDQHQNYKNFFDVVSKTYRNERIYGFYKGLIPGLLRVTPAASLTFIVYENVLKYLREN</sequence>
<feature type="repeat" description="Solcar" evidence="9">
    <location>
        <begin position="447"/>
        <end position="531"/>
    </location>
</feature>
<dbReference type="OrthoDB" id="428293at2759"/>
<evidence type="ECO:0000313" key="13">
    <source>
        <dbReference type="EMBL" id="RMZ95162.1"/>
    </source>
</evidence>
<evidence type="ECO:0000256" key="5">
    <source>
        <dbReference type="ARBA" id="ARBA00022692"/>
    </source>
</evidence>
<reference evidence="13 14" key="1">
    <citation type="journal article" date="2018" name="Sci. Rep.">
        <title>Genomic signatures of local adaptation to the degree of environmental predictability in rotifers.</title>
        <authorList>
            <person name="Franch-Gras L."/>
            <person name="Hahn C."/>
            <person name="Garcia-Roger E.M."/>
            <person name="Carmona M.J."/>
            <person name="Serra M."/>
            <person name="Gomez A."/>
        </authorList>
    </citation>
    <scope>NUCLEOTIDE SEQUENCE [LARGE SCALE GENOMIC DNA]</scope>
    <source>
        <strain evidence="13">HYR1</strain>
    </source>
</reference>
<keyword evidence="4 10" id="KW-0813">Transport</keyword>
<evidence type="ECO:0000256" key="4">
    <source>
        <dbReference type="ARBA" id="ARBA00022448"/>
    </source>
</evidence>
<comment type="subcellular location">
    <subcellularLocation>
        <location evidence="1">Membrane</location>
        <topology evidence="1">Multi-pass membrane protein</topology>
    </subcellularLocation>
</comment>
<keyword evidence="5 9" id="KW-0812">Transmembrane</keyword>
<gene>
    <name evidence="13" type="ORF">BpHYR1_010276</name>
</gene>
<feature type="domain" description="Polycystin" evidence="12">
    <location>
        <begin position="11"/>
        <end position="119"/>
    </location>
</feature>
<evidence type="ECO:0000256" key="8">
    <source>
        <dbReference type="ARBA" id="ARBA00023136"/>
    </source>
</evidence>
<dbReference type="Proteomes" id="UP000276133">
    <property type="component" value="Unassembled WGS sequence"/>
</dbReference>
<evidence type="ECO:0000256" key="3">
    <source>
        <dbReference type="ARBA" id="ARBA00007200"/>
    </source>
</evidence>
<feature type="transmembrane region" description="Helical" evidence="11">
    <location>
        <begin position="354"/>
        <end position="371"/>
    </location>
</feature>
<feature type="repeat" description="Solcar" evidence="9">
    <location>
        <begin position="345"/>
        <end position="438"/>
    </location>
</feature>
<evidence type="ECO:0000256" key="6">
    <source>
        <dbReference type="ARBA" id="ARBA00022737"/>
    </source>
</evidence>
<evidence type="ECO:0000313" key="14">
    <source>
        <dbReference type="Proteomes" id="UP000276133"/>
    </source>
</evidence>
<dbReference type="Pfam" id="PF00153">
    <property type="entry name" value="Mito_carr"/>
    <property type="match status" value="3"/>
</dbReference>
<evidence type="ECO:0000259" key="12">
    <source>
        <dbReference type="Pfam" id="PF20519"/>
    </source>
</evidence>
<proteinExistence type="inferred from homology"/>
<evidence type="ECO:0000256" key="9">
    <source>
        <dbReference type="PROSITE-ProRule" id="PRU00282"/>
    </source>
</evidence>
<accession>A0A3M7P7Y4</accession>
<dbReference type="GO" id="GO:0006862">
    <property type="term" value="P:nucleotide transport"/>
    <property type="evidence" value="ECO:0007669"/>
    <property type="project" value="InterPro"/>
</dbReference>
<dbReference type="InterPro" id="IPR046791">
    <property type="entry name" value="Polycystin_dom"/>
</dbReference>
<dbReference type="Gene3D" id="1.50.40.10">
    <property type="entry name" value="Mitochondrial carrier domain"/>
    <property type="match status" value="2"/>
</dbReference>
<dbReference type="EMBL" id="REGN01012544">
    <property type="protein sequence ID" value="RMZ95162.1"/>
    <property type="molecule type" value="Genomic_DNA"/>
</dbReference>
<evidence type="ECO:0000256" key="10">
    <source>
        <dbReference type="RuleBase" id="RU000488"/>
    </source>
</evidence>
<evidence type="ECO:0000256" key="2">
    <source>
        <dbReference type="ARBA" id="ARBA00006375"/>
    </source>
</evidence>
<feature type="repeat" description="Solcar" evidence="9">
    <location>
        <begin position="230"/>
        <end position="340"/>
    </location>
</feature>
<dbReference type="PROSITE" id="PS50920">
    <property type="entry name" value="SOLCAR"/>
    <property type="match status" value="3"/>
</dbReference>
<evidence type="ECO:0000256" key="11">
    <source>
        <dbReference type="SAM" id="Phobius"/>
    </source>
</evidence>
<keyword evidence="8 9" id="KW-0472">Membrane</keyword>
<feature type="transmembrane region" description="Helical" evidence="11">
    <location>
        <begin position="450"/>
        <end position="470"/>
    </location>
</feature>
<keyword evidence="6" id="KW-0677">Repeat</keyword>
<evidence type="ECO:0000256" key="1">
    <source>
        <dbReference type="ARBA" id="ARBA00004141"/>
    </source>
</evidence>
<dbReference type="AlphaFoldDB" id="A0A3M7P7Y4"/>
<keyword evidence="14" id="KW-1185">Reference proteome</keyword>
<dbReference type="InterPro" id="IPR018108">
    <property type="entry name" value="MCP_transmembrane"/>
</dbReference>
<comment type="similarity">
    <text evidence="3">Belongs to the polycystin family.</text>
</comment>
<dbReference type="InterPro" id="IPR023395">
    <property type="entry name" value="MCP_dom_sf"/>
</dbReference>
<feature type="transmembrane region" description="Helical" evidence="11">
    <location>
        <begin position="312"/>
        <end position="334"/>
    </location>
</feature>
<protein>
    <submittedName>
        <fullName evidence="13">Mitochondrial folate transporter carrier</fullName>
    </submittedName>
</protein>
<dbReference type="InterPro" id="IPR044712">
    <property type="entry name" value="SLC25A32-like"/>
</dbReference>
<feature type="transmembrane region" description="Helical" evidence="11">
    <location>
        <begin position="409"/>
        <end position="430"/>
    </location>
</feature>
<comment type="similarity">
    <text evidence="2 10">Belongs to the mitochondrial carrier (TC 2.A.29) family.</text>
</comment>
<dbReference type="Pfam" id="PF20519">
    <property type="entry name" value="Polycystin_dom"/>
    <property type="match status" value="1"/>
</dbReference>
<dbReference type="GO" id="GO:0055085">
    <property type="term" value="P:transmembrane transport"/>
    <property type="evidence" value="ECO:0007669"/>
    <property type="project" value="InterPro"/>
</dbReference>
<evidence type="ECO:0000256" key="7">
    <source>
        <dbReference type="ARBA" id="ARBA00022989"/>
    </source>
</evidence>
<dbReference type="STRING" id="10195.A0A3M7P7Y4"/>
<dbReference type="GO" id="GO:0016020">
    <property type="term" value="C:membrane"/>
    <property type="evidence" value="ECO:0007669"/>
    <property type="project" value="UniProtKB-SubCell"/>
</dbReference>